<evidence type="ECO:0000313" key="3">
    <source>
        <dbReference type="Proteomes" id="UP000318053"/>
    </source>
</evidence>
<dbReference type="Proteomes" id="UP000318053">
    <property type="component" value="Unassembled WGS sequence"/>
</dbReference>
<evidence type="ECO:0000313" key="2">
    <source>
        <dbReference type="EMBL" id="TWT66010.1"/>
    </source>
</evidence>
<accession>A0A5C5XSY2</accession>
<dbReference type="InterPro" id="IPR036291">
    <property type="entry name" value="NAD(P)-bd_dom_sf"/>
</dbReference>
<dbReference type="GO" id="GO:0043957">
    <property type="term" value="F:acryloyl-CoA reductase (NADPH) activity"/>
    <property type="evidence" value="ECO:0007669"/>
    <property type="project" value="UniProtKB-EC"/>
</dbReference>
<dbReference type="Gene3D" id="3.90.180.10">
    <property type="entry name" value="Medium-chain alcohol dehydrogenases, catalytic domain"/>
    <property type="match status" value="1"/>
</dbReference>
<dbReference type="OrthoDB" id="9782155at2"/>
<dbReference type="InterPro" id="IPR013149">
    <property type="entry name" value="ADH-like_C"/>
</dbReference>
<comment type="caution">
    <text evidence="2">The sequence shown here is derived from an EMBL/GenBank/DDBJ whole genome shotgun (WGS) entry which is preliminary data.</text>
</comment>
<dbReference type="PANTHER" id="PTHR43677">
    <property type="entry name" value="SHORT-CHAIN DEHYDROGENASE/REDUCTASE"/>
    <property type="match status" value="1"/>
</dbReference>
<keyword evidence="3" id="KW-1185">Reference proteome</keyword>
<dbReference type="SUPFAM" id="SSF51735">
    <property type="entry name" value="NAD(P)-binding Rossmann-fold domains"/>
    <property type="match status" value="1"/>
</dbReference>
<dbReference type="PANTHER" id="PTHR43677:SF1">
    <property type="entry name" value="ACRYLYL-COA REDUCTASE ACUI-RELATED"/>
    <property type="match status" value="1"/>
</dbReference>
<dbReference type="InterPro" id="IPR051397">
    <property type="entry name" value="Zn-ADH-like_protein"/>
</dbReference>
<dbReference type="InterPro" id="IPR011032">
    <property type="entry name" value="GroES-like_sf"/>
</dbReference>
<dbReference type="InterPro" id="IPR020843">
    <property type="entry name" value="ER"/>
</dbReference>
<dbReference type="EC" id="1.3.1.84" evidence="2"/>
<proteinExistence type="predicted"/>
<sequence length="331" mass="35382">MNSHFRCFYVTRADDVVSHRITERPVSELPDGDVTIAVQWSSLNYKDALAATGNPGVAPNLPHVPGIDAAGVVEVGTERLPVGTKVIVTGYDLGGKHWGGWAERIRVPESWVVPLPDSLSLRETMIIGTAGFTAAQCVREIIRNEVPTDKKPILVTGATGGVGSLAVKLLSQLGYRVTAMTGKQEAHDWLRSLGASEIVMRAELDTESTRPMLSTRFQAGVDTVGGNTLVSLLKSVDVNGCVSACGMVGGSELEMTVFPFILRGVRLAGITSALCPMDERLKIWERLAGPWKLNDLGVFASEIGLDDLSPKIDEILAGKVRGRVVVNVAGV</sequence>
<dbReference type="CDD" id="cd05280">
    <property type="entry name" value="MDR_yhdh_yhfp"/>
    <property type="match status" value="1"/>
</dbReference>
<dbReference type="SMART" id="SM00829">
    <property type="entry name" value="PKS_ER"/>
    <property type="match status" value="1"/>
</dbReference>
<keyword evidence="2" id="KW-0560">Oxidoreductase</keyword>
<dbReference type="RefSeq" id="WP_146391839.1">
    <property type="nucleotide sequence ID" value="NZ_SJPK01000006.1"/>
</dbReference>
<dbReference type="SUPFAM" id="SSF50129">
    <property type="entry name" value="GroES-like"/>
    <property type="match status" value="1"/>
</dbReference>
<dbReference type="NCBIfam" id="TIGR02823">
    <property type="entry name" value="oxido_YhdH"/>
    <property type="match status" value="1"/>
</dbReference>
<dbReference type="InterPro" id="IPR013154">
    <property type="entry name" value="ADH-like_N"/>
</dbReference>
<dbReference type="Gene3D" id="3.40.50.720">
    <property type="entry name" value="NAD(P)-binding Rossmann-like Domain"/>
    <property type="match status" value="1"/>
</dbReference>
<gene>
    <name evidence="2" type="primary">acuI</name>
    <name evidence="2" type="ORF">CA85_28690</name>
</gene>
<organism evidence="2 3">
    <name type="scientific">Allorhodopirellula solitaria</name>
    <dbReference type="NCBI Taxonomy" id="2527987"/>
    <lineage>
        <taxon>Bacteria</taxon>
        <taxon>Pseudomonadati</taxon>
        <taxon>Planctomycetota</taxon>
        <taxon>Planctomycetia</taxon>
        <taxon>Pirellulales</taxon>
        <taxon>Pirellulaceae</taxon>
        <taxon>Allorhodopirellula</taxon>
    </lineage>
</organism>
<dbReference type="AlphaFoldDB" id="A0A5C5XSY2"/>
<dbReference type="Pfam" id="PF08240">
    <property type="entry name" value="ADH_N"/>
    <property type="match status" value="1"/>
</dbReference>
<dbReference type="EMBL" id="SJPK01000006">
    <property type="protein sequence ID" value="TWT66010.1"/>
    <property type="molecule type" value="Genomic_DNA"/>
</dbReference>
<evidence type="ECO:0000259" key="1">
    <source>
        <dbReference type="SMART" id="SM00829"/>
    </source>
</evidence>
<protein>
    <submittedName>
        <fullName evidence="2">Putative acrylyl-CoA reductase AcuI</fullName>
        <ecNumber evidence="2">1.3.1.84</ecNumber>
    </submittedName>
</protein>
<reference evidence="2 3" key="1">
    <citation type="submission" date="2019-02" db="EMBL/GenBank/DDBJ databases">
        <title>Deep-cultivation of Planctomycetes and their phenomic and genomic characterization uncovers novel biology.</title>
        <authorList>
            <person name="Wiegand S."/>
            <person name="Jogler M."/>
            <person name="Boedeker C."/>
            <person name="Pinto D."/>
            <person name="Vollmers J."/>
            <person name="Rivas-Marin E."/>
            <person name="Kohn T."/>
            <person name="Peeters S.H."/>
            <person name="Heuer A."/>
            <person name="Rast P."/>
            <person name="Oberbeckmann S."/>
            <person name="Bunk B."/>
            <person name="Jeske O."/>
            <person name="Meyerdierks A."/>
            <person name="Storesund J.E."/>
            <person name="Kallscheuer N."/>
            <person name="Luecker S."/>
            <person name="Lage O.M."/>
            <person name="Pohl T."/>
            <person name="Merkel B.J."/>
            <person name="Hornburger P."/>
            <person name="Mueller R.-W."/>
            <person name="Bruemmer F."/>
            <person name="Labrenz M."/>
            <person name="Spormann A.M."/>
            <person name="Op Den Camp H."/>
            <person name="Overmann J."/>
            <person name="Amann R."/>
            <person name="Jetten M.S.M."/>
            <person name="Mascher T."/>
            <person name="Medema M.H."/>
            <person name="Devos D.P."/>
            <person name="Kaster A.-K."/>
            <person name="Ovreas L."/>
            <person name="Rohde M."/>
            <person name="Galperin M.Y."/>
            <person name="Jogler C."/>
        </authorList>
    </citation>
    <scope>NUCLEOTIDE SEQUENCE [LARGE SCALE GENOMIC DNA]</scope>
    <source>
        <strain evidence="2 3">CA85</strain>
    </source>
</reference>
<name>A0A5C5XSY2_9BACT</name>
<feature type="domain" description="Enoyl reductase (ER)" evidence="1">
    <location>
        <begin position="14"/>
        <end position="326"/>
    </location>
</feature>
<dbReference type="InterPro" id="IPR014188">
    <property type="entry name" value="Acrylyl-CoA_reductase_AcuI"/>
</dbReference>
<dbReference type="Pfam" id="PF00107">
    <property type="entry name" value="ADH_zinc_N"/>
    <property type="match status" value="1"/>
</dbReference>